<comment type="catalytic activity">
    <reaction evidence="16 17">
        <text>(6S)-5,6,7,8-tetrahydrofolyl-(gamma-L-Glu)(n) + L-glutamate + ATP = (6S)-5,6,7,8-tetrahydrofolyl-(gamma-L-Glu)(n+1) + ADP + phosphate + H(+)</text>
        <dbReference type="Rhea" id="RHEA:10580"/>
        <dbReference type="Rhea" id="RHEA-COMP:14738"/>
        <dbReference type="Rhea" id="RHEA-COMP:14740"/>
        <dbReference type="ChEBI" id="CHEBI:15378"/>
        <dbReference type="ChEBI" id="CHEBI:29985"/>
        <dbReference type="ChEBI" id="CHEBI:30616"/>
        <dbReference type="ChEBI" id="CHEBI:43474"/>
        <dbReference type="ChEBI" id="CHEBI:141005"/>
        <dbReference type="ChEBI" id="CHEBI:456216"/>
        <dbReference type="EC" id="6.3.2.17"/>
    </reaction>
</comment>
<evidence type="ECO:0000256" key="17">
    <source>
        <dbReference type="PIRNR" id="PIRNR038895"/>
    </source>
</evidence>
<keyword evidence="15" id="KW-0472">Membrane</keyword>
<dbReference type="InterPro" id="IPR023600">
    <property type="entry name" value="Folylpolyglutamate_synth_euk"/>
</dbReference>
<name>A0A0P1B808_9BASI</name>
<evidence type="ECO:0000256" key="19">
    <source>
        <dbReference type="PIRSR" id="PIRSR038895-2"/>
    </source>
</evidence>
<keyword evidence="7 17" id="KW-0554">One-carbon metabolism</keyword>
<keyword evidence="12 18" id="KW-0067">ATP-binding</keyword>
<dbReference type="NCBIfam" id="TIGR01499">
    <property type="entry name" value="folC"/>
    <property type="match status" value="1"/>
</dbReference>
<evidence type="ECO:0000256" key="4">
    <source>
        <dbReference type="ARBA" id="ARBA00005150"/>
    </source>
</evidence>
<dbReference type="PIRSF" id="PIRSF038895">
    <property type="entry name" value="FPGS"/>
    <property type="match status" value="1"/>
</dbReference>
<dbReference type="InterPro" id="IPR036615">
    <property type="entry name" value="Mur_ligase_C_dom_sf"/>
</dbReference>
<comment type="similarity">
    <text evidence="5 17">Belongs to the folylpolyglutamate synthase family.</text>
</comment>
<dbReference type="GO" id="GO:0005743">
    <property type="term" value="C:mitochondrial inner membrane"/>
    <property type="evidence" value="ECO:0007669"/>
    <property type="project" value="UniProtKB-SubCell"/>
</dbReference>
<dbReference type="EMBL" id="CCYA01000118">
    <property type="protein sequence ID" value="CEH12036.1"/>
    <property type="molecule type" value="Genomic_DNA"/>
</dbReference>
<evidence type="ECO:0000256" key="16">
    <source>
        <dbReference type="ARBA" id="ARBA00047493"/>
    </source>
</evidence>
<dbReference type="Gene3D" id="3.40.1190.10">
    <property type="entry name" value="Mur-like, catalytic domain"/>
    <property type="match status" value="1"/>
</dbReference>
<keyword evidence="9 19" id="KW-0479">Metal-binding</keyword>
<comment type="cofactor">
    <cofactor evidence="17">
        <name>a monovalent cation</name>
        <dbReference type="ChEBI" id="CHEBI:60242"/>
    </cofactor>
    <text evidence="17">A monovalent cation.</text>
</comment>
<feature type="binding site" evidence="18">
    <location>
        <position position="369"/>
    </location>
    <ligand>
        <name>ATP</name>
        <dbReference type="ChEBI" id="CHEBI:30616"/>
    </ligand>
</feature>
<dbReference type="InterPro" id="IPR036565">
    <property type="entry name" value="Mur-like_cat_sf"/>
</dbReference>
<proteinExistence type="inferred from homology"/>
<dbReference type="PANTHER" id="PTHR11136:SF5">
    <property type="entry name" value="FOLYLPOLYGLUTAMATE SYNTHASE, MITOCHONDRIAL"/>
    <property type="match status" value="1"/>
</dbReference>
<keyword evidence="21" id="KW-1185">Reference proteome</keyword>
<dbReference type="AlphaFoldDB" id="A0A0P1B808"/>
<comment type="pathway">
    <text evidence="4 17">Cofactor biosynthesis; tetrahydrofolylpolyglutamate biosynthesis.</text>
</comment>
<dbReference type="InterPro" id="IPR018109">
    <property type="entry name" value="Folylpolyglutamate_synth_CS"/>
</dbReference>
<evidence type="ECO:0000256" key="2">
    <source>
        <dbReference type="ARBA" id="ARBA00004305"/>
    </source>
</evidence>
<feature type="binding site" evidence="18">
    <location>
        <position position="340"/>
    </location>
    <ligand>
        <name>ATP</name>
        <dbReference type="ChEBI" id="CHEBI:30616"/>
    </ligand>
</feature>
<dbReference type="PROSITE" id="PS01012">
    <property type="entry name" value="FOLYLPOLYGLU_SYNT_2"/>
    <property type="match status" value="1"/>
</dbReference>
<evidence type="ECO:0000256" key="6">
    <source>
        <dbReference type="ARBA" id="ARBA00022490"/>
    </source>
</evidence>
<comment type="function">
    <text evidence="17">Catalyzes conversion of folates to polyglutamate derivatives allowing concentration of folate compounds in the cell and the intracellular retention of these cofactors, which are important substrates for most of the folate-dependent enzymes that are involved in one-carbon transfer reactions involved in purine, pyrimidine and amino acid synthesis.</text>
</comment>
<dbReference type="GO" id="GO:0006730">
    <property type="term" value="P:one-carbon metabolic process"/>
    <property type="evidence" value="ECO:0007669"/>
    <property type="project" value="UniProtKB-KW"/>
</dbReference>
<dbReference type="InterPro" id="IPR001645">
    <property type="entry name" value="Folylpolyglutamate_synth"/>
</dbReference>
<dbReference type="EC" id="6.3.2.17" evidence="17"/>
<evidence type="ECO:0000256" key="14">
    <source>
        <dbReference type="ARBA" id="ARBA00023128"/>
    </source>
</evidence>
<evidence type="ECO:0000256" key="3">
    <source>
        <dbReference type="ARBA" id="ARBA00004496"/>
    </source>
</evidence>
<dbReference type="FunFam" id="3.40.1190.10:FF:000009">
    <property type="entry name" value="Folylpolyglutamate synthase"/>
    <property type="match status" value="1"/>
</dbReference>
<feature type="binding site" evidence="19">
    <location>
        <position position="178"/>
    </location>
    <ligand>
        <name>Mg(2+)</name>
        <dbReference type="ChEBI" id="CHEBI:18420"/>
        <label>1</label>
    </ligand>
</feature>
<protein>
    <recommendedName>
        <fullName evidence="17">Folylpolyglutamate synthase</fullName>
        <ecNumber evidence="17">6.3.2.17</ecNumber>
    </recommendedName>
    <alternativeName>
        <fullName evidence="17">Folylpoly-gamma-glutamate synthetase</fullName>
    </alternativeName>
    <alternativeName>
        <fullName evidence="17">Tetrahydrofolylpolyglutamate synthase</fullName>
    </alternativeName>
</protein>
<reference evidence="20 21" key="1">
    <citation type="submission" date="2014-09" db="EMBL/GenBank/DDBJ databases">
        <authorList>
            <person name="Magalhaes I.L.F."/>
            <person name="Oliveira U."/>
            <person name="Santos F.R."/>
            <person name="Vidigal T.H.D.A."/>
            <person name="Brescovit A.D."/>
            <person name="Santos A.J."/>
        </authorList>
    </citation>
    <scope>NUCLEOTIDE SEQUENCE [LARGE SCALE GENOMIC DNA]</scope>
</reference>
<keyword evidence="6" id="KW-0963">Cytoplasm</keyword>
<dbReference type="GO" id="GO:0005759">
    <property type="term" value="C:mitochondrial matrix"/>
    <property type="evidence" value="ECO:0007669"/>
    <property type="project" value="UniProtKB-SubCell"/>
</dbReference>
<dbReference type="GO" id="GO:0005829">
    <property type="term" value="C:cytosol"/>
    <property type="evidence" value="ECO:0007669"/>
    <property type="project" value="TreeGrafter"/>
</dbReference>
<evidence type="ECO:0000256" key="5">
    <source>
        <dbReference type="ARBA" id="ARBA00008276"/>
    </source>
</evidence>
<dbReference type="PANTHER" id="PTHR11136">
    <property type="entry name" value="FOLYLPOLYGLUTAMATE SYNTHASE-RELATED"/>
    <property type="match status" value="1"/>
</dbReference>
<keyword evidence="11" id="KW-0999">Mitochondrion inner membrane</keyword>
<dbReference type="UniPathway" id="UPA00850"/>
<dbReference type="GO" id="GO:0005524">
    <property type="term" value="F:ATP binding"/>
    <property type="evidence" value="ECO:0007669"/>
    <property type="project" value="UniProtKB-KW"/>
</dbReference>
<accession>A0A0P1B808</accession>
<feature type="binding site" evidence="19">
    <location>
        <position position="206"/>
    </location>
    <ligand>
        <name>Mg(2+)</name>
        <dbReference type="ChEBI" id="CHEBI:18420"/>
        <label>1</label>
    </ligand>
</feature>
<dbReference type="GO" id="GO:0004326">
    <property type="term" value="F:tetrahydrofolylpolyglutamate synthase activity"/>
    <property type="evidence" value="ECO:0007669"/>
    <property type="project" value="UniProtKB-EC"/>
</dbReference>
<dbReference type="Proteomes" id="UP000054845">
    <property type="component" value="Unassembled WGS sequence"/>
</dbReference>
<dbReference type="OrthoDB" id="5212574at2759"/>
<keyword evidence="8 17" id="KW-0436">Ligase</keyword>
<dbReference type="SUPFAM" id="SSF53623">
    <property type="entry name" value="MurD-like peptide ligases, catalytic domain"/>
    <property type="match status" value="1"/>
</dbReference>
<evidence type="ECO:0000256" key="10">
    <source>
        <dbReference type="ARBA" id="ARBA00022741"/>
    </source>
</evidence>
<keyword evidence="10 18" id="KW-0547">Nucleotide-binding</keyword>
<evidence type="ECO:0000256" key="13">
    <source>
        <dbReference type="ARBA" id="ARBA00022842"/>
    </source>
</evidence>
<evidence type="ECO:0000256" key="9">
    <source>
        <dbReference type="ARBA" id="ARBA00022723"/>
    </source>
</evidence>
<organism evidence="20 21">
    <name type="scientific">Ceraceosorus bombacis</name>
    <dbReference type="NCBI Taxonomy" id="401625"/>
    <lineage>
        <taxon>Eukaryota</taxon>
        <taxon>Fungi</taxon>
        <taxon>Dikarya</taxon>
        <taxon>Basidiomycota</taxon>
        <taxon>Ustilaginomycotina</taxon>
        <taxon>Exobasidiomycetes</taxon>
        <taxon>Ceraceosorales</taxon>
        <taxon>Ceraceosoraceae</taxon>
        <taxon>Ceraceosorus</taxon>
    </lineage>
</organism>
<evidence type="ECO:0000256" key="8">
    <source>
        <dbReference type="ARBA" id="ARBA00022598"/>
    </source>
</evidence>
<sequence>MSTQAAQDRSYASSIRALNTLQSNAAVIEAIRKSGGKMNELAIPEMQEYWKRLGYELEDLNKLNVIHITGTKGKGSTAAFCSSLLAHAPLSSKATARPRVGLYTSPHLVYVRERIRIDGIPIQEELFAKYFWQVWDKLGQNDQRAHPATPLRPVYFRYLTLLAMHIFLQEGVGATILEVGIGGTYDSTNIVPRPIACGISSLGLDHTALLGNTLPEIARHKAGIFKKDVRAVSVWQPEDAAKVVEETAAEVQARSFVALPRNAPQQVRSIALGLPGLHQSTNAQLALALVRLFIQASAQDAMLQERGWTFSFAPDQLDRLDAPPKEWEVAGVERAAWPGRCQVVPPAPLSSICDDPASQACSMPTFFLDGAHTTDSLKLATRWFVQASRFTNEAAAHHRDRAEVQVRGEKDGAEEAKRCLVFNCTHGRNAKELLGALCDAVREEDEKVSFDKVIFCTNTTFKEGKSSGDLTAGGLDAREVEALTVQNELRRAWLDLRKDFATRARAAAGTAGAEDGEDQEEEEEEVLVLPSIEDALNACVAAAAAAAAPAPATATKGQERGGSVFVTGSLLLVGGVMAHLQKWGALDEALVSVAGRERR</sequence>
<keyword evidence="13 19" id="KW-0460">Magnesium</keyword>
<dbReference type="Gene3D" id="3.90.190.20">
    <property type="entry name" value="Mur ligase, C-terminal domain"/>
    <property type="match status" value="1"/>
</dbReference>
<evidence type="ECO:0000256" key="12">
    <source>
        <dbReference type="ARBA" id="ARBA00022840"/>
    </source>
</evidence>
<dbReference type="STRING" id="401625.A0A0P1B808"/>
<evidence type="ECO:0000256" key="18">
    <source>
        <dbReference type="PIRSR" id="PIRSR038895-1"/>
    </source>
</evidence>
<evidence type="ECO:0000313" key="20">
    <source>
        <dbReference type="EMBL" id="CEH12036.1"/>
    </source>
</evidence>
<evidence type="ECO:0000256" key="15">
    <source>
        <dbReference type="ARBA" id="ARBA00023136"/>
    </source>
</evidence>
<feature type="binding site" evidence="19">
    <location>
        <position position="105"/>
    </location>
    <ligand>
        <name>Mg(2+)</name>
        <dbReference type="ChEBI" id="CHEBI:18420"/>
        <label>1</label>
    </ligand>
</feature>
<dbReference type="GO" id="GO:0046872">
    <property type="term" value="F:metal ion binding"/>
    <property type="evidence" value="ECO:0007669"/>
    <property type="project" value="UniProtKB-KW"/>
</dbReference>
<evidence type="ECO:0000256" key="1">
    <source>
        <dbReference type="ARBA" id="ARBA00004273"/>
    </source>
</evidence>
<keyword evidence="14" id="KW-0496">Mitochondrion</keyword>
<comment type="subcellular location">
    <subcellularLocation>
        <location evidence="3">Cytoplasm</location>
    </subcellularLocation>
    <subcellularLocation>
        <location evidence="1">Mitochondrion inner membrane</location>
    </subcellularLocation>
    <subcellularLocation>
        <location evidence="2">Mitochondrion matrix</location>
    </subcellularLocation>
</comment>
<evidence type="ECO:0000256" key="7">
    <source>
        <dbReference type="ARBA" id="ARBA00022563"/>
    </source>
</evidence>
<evidence type="ECO:0000313" key="21">
    <source>
        <dbReference type="Proteomes" id="UP000054845"/>
    </source>
</evidence>
<evidence type="ECO:0000256" key="11">
    <source>
        <dbReference type="ARBA" id="ARBA00022792"/>
    </source>
</evidence>
<dbReference type="SUPFAM" id="SSF53244">
    <property type="entry name" value="MurD-like peptide ligases, peptide-binding domain"/>
    <property type="match status" value="1"/>
</dbReference>